<dbReference type="Gene3D" id="2.60.40.1120">
    <property type="entry name" value="Carboxypeptidase-like, regulatory domain"/>
    <property type="match status" value="1"/>
</dbReference>
<dbReference type="InterPro" id="IPR008969">
    <property type="entry name" value="CarboxyPept-like_regulatory"/>
</dbReference>
<dbReference type="EMBL" id="QWDN01000671">
    <property type="protein sequence ID" value="TEB41002.1"/>
    <property type="molecule type" value="Genomic_DNA"/>
</dbReference>
<organism evidence="1 2">
    <name type="scientific">Flavobacterium circumlabens</name>
    <dbReference type="NCBI Taxonomy" id="2133765"/>
    <lineage>
        <taxon>Bacteria</taxon>
        <taxon>Pseudomonadati</taxon>
        <taxon>Bacteroidota</taxon>
        <taxon>Flavobacteriia</taxon>
        <taxon>Flavobacteriales</taxon>
        <taxon>Flavobacteriaceae</taxon>
        <taxon>Flavobacterium</taxon>
    </lineage>
</organism>
<comment type="caution">
    <text evidence="1">The sequence shown here is derived from an EMBL/GenBank/DDBJ whole genome shotgun (WGS) entry which is preliminary data.</text>
</comment>
<dbReference type="RefSeq" id="WP_194100380.1">
    <property type="nucleotide sequence ID" value="NZ_QWDN01000671.1"/>
</dbReference>
<accession>A0A4Y7U5D7</accession>
<protein>
    <submittedName>
        <fullName evidence="1">SusC/RagA family TonB-linked outer membrane protein</fullName>
    </submittedName>
</protein>
<evidence type="ECO:0000313" key="2">
    <source>
        <dbReference type="Proteomes" id="UP000298340"/>
    </source>
</evidence>
<evidence type="ECO:0000313" key="1">
    <source>
        <dbReference type="EMBL" id="TEB41002.1"/>
    </source>
</evidence>
<sequence>AQEKTVTGKVSDNAGMPLPGVSVLVKGTKSGTQTDFDGKYTIRAASNQVLVFSYIGMKTQEVPANAANANITMIANATELEGITVTTALGIKREKKSLGYASQQISGKDLVGGGAGNQNVAN</sequence>
<gene>
    <name evidence="1" type="ORF">D0809_27740</name>
</gene>
<dbReference type="Pfam" id="PF13715">
    <property type="entry name" value="CarbopepD_reg_2"/>
    <property type="match status" value="1"/>
</dbReference>
<feature type="non-terminal residue" evidence="1">
    <location>
        <position position="1"/>
    </location>
</feature>
<feature type="non-terminal residue" evidence="1">
    <location>
        <position position="122"/>
    </location>
</feature>
<dbReference type="AlphaFoldDB" id="A0A4Y7U5D7"/>
<dbReference type="SUPFAM" id="SSF49464">
    <property type="entry name" value="Carboxypeptidase regulatory domain-like"/>
    <property type="match status" value="1"/>
</dbReference>
<reference evidence="1 2" key="1">
    <citation type="journal article" date="2018" name="Syst. Appl. Microbiol.">
        <title>Flavobacterium circumlabens sp. nov. and Flavobacterium cupreum sp. nov., two psychrotrophic species isolated from Antarctic environmental samples.</title>
        <authorList>
            <person name="Kralova S."/>
            <person name="Busse H.J."/>
            <person name="Svec P."/>
            <person name="Maslanova I."/>
            <person name="Stankova E."/>
            <person name="Bartak M."/>
            <person name="Sedlacek I."/>
        </authorList>
    </citation>
    <scope>NUCLEOTIDE SEQUENCE [LARGE SCALE GENOMIC DNA]</scope>
    <source>
        <strain evidence="1 2">CCM 8828</strain>
    </source>
</reference>
<proteinExistence type="predicted"/>
<dbReference type="FunFam" id="2.60.40.1120:FF:000003">
    <property type="entry name" value="Outer membrane protein Omp121"/>
    <property type="match status" value="1"/>
</dbReference>
<name>A0A4Y7U5D7_9FLAO</name>
<dbReference type="Proteomes" id="UP000298340">
    <property type="component" value="Unassembled WGS sequence"/>
</dbReference>